<dbReference type="PANTHER" id="PTHR43190">
    <property type="entry name" value="N-ACETYL-D-GLUCOSAMINE KINASE"/>
    <property type="match status" value="1"/>
</dbReference>
<organism evidence="3 4">
    <name type="scientific">Roseateles amylovorans</name>
    <dbReference type="NCBI Taxonomy" id="2978473"/>
    <lineage>
        <taxon>Bacteria</taxon>
        <taxon>Pseudomonadati</taxon>
        <taxon>Pseudomonadota</taxon>
        <taxon>Betaproteobacteria</taxon>
        <taxon>Burkholderiales</taxon>
        <taxon>Sphaerotilaceae</taxon>
        <taxon>Roseateles</taxon>
    </lineage>
</organism>
<dbReference type="EMBL" id="CP104562">
    <property type="protein sequence ID" value="UXH78685.1"/>
    <property type="molecule type" value="Genomic_DNA"/>
</dbReference>
<proteinExistence type="predicted"/>
<sequence length="357" mass="36432">MRPTTHADSPPPDAAAARASGTGAPAAFGSSGAATLGLGLDAGGTQTRWVLADVQGQPLARGHVPGFSALLLDTSAGRVALAQTLQSLATAVVDAAGPGRLRALHAGITGLGEPDGPAGRQLRALLAQHLGLAPTQIRCDSDIAAAWHALFKPGEGYLVYAGTGAIAAFIDADGTLHRAGGRGPMIGDEGGGQWIAREALALIWRREDEAPGAWSHSRLARHLFHELGGSDWAISRAFLYGGDAAARRGSIGQLALAVARAAHEHDADALALLHRAGRELARLPLALVARLGMKPVIAAGRVLQLHPAIESGLRAALPQDLPLTVQQPDTAWAAAIRAAGSAGVDSPSTDAPSDARP</sequence>
<dbReference type="Gene3D" id="3.30.420.40">
    <property type="match status" value="2"/>
</dbReference>
<evidence type="ECO:0000256" key="1">
    <source>
        <dbReference type="SAM" id="MobiDB-lite"/>
    </source>
</evidence>
<dbReference type="InterPro" id="IPR043129">
    <property type="entry name" value="ATPase_NBD"/>
</dbReference>
<dbReference type="PANTHER" id="PTHR43190:SF3">
    <property type="entry name" value="N-ACETYL-D-GLUCOSAMINE KINASE"/>
    <property type="match status" value="1"/>
</dbReference>
<dbReference type="SUPFAM" id="SSF53067">
    <property type="entry name" value="Actin-like ATPase domain"/>
    <property type="match status" value="2"/>
</dbReference>
<evidence type="ECO:0000313" key="4">
    <source>
        <dbReference type="Proteomes" id="UP001064933"/>
    </source>
</evidence>
<feature type="region of interest" description="Disordered" evidence="1">
    <location>
        <begin position="1"/>
        <end position="22"/>
    </location>
</feature>
<protein>
    <submittedName>
        <fullName evidence="3">ATPase</fullName>
    </submittedName>
</protein>
<accession>A0ABY6B0V8</accession>
<keyword evidence="4" id="KW-1185">Reference proteome</keyword>
<dbReference type="Pfam" id="PF01869">
    <property type="entry name" value="BcrAD_BadFG"/>
    <property type="match status" value="1"/>
</dbReference>
<reference evidence="3" key="1">
    <citation type="submission" date="2022-10" db="EMBL/GenBank/DDBJ databases">
        <title>Characterization and whole genome sequencing of a new Roseateles species, isolated from fresh water.</title>
        <authorList>
            <person name="Guliayeva D.Y."/>
            <person name="Akhremchuk A.E."/>
            <person name="Sikolenko M.A."/>
            <person name="Valentovich L.N."/>
            <person name="Sidarenka A.V."/>
        </authorList>
    </citation>
    <scope>NUCLEOTIDE SEQUENCE</scope>
    <source>
        <strain evidence="3">BIM B-1768</strain>
    </source>
</reference>
<gene>
    <name evidence="3" type="ORF">N4261_01725</name>
</gene>
<evidence type="ECO:0000313" key="3">
    <source>
        <dbReference type="EMBL" id="UXH78685.1"/>
    </source>
</evidence>
<feature type="domain" description="ATPase BadF/BadG/BcrA/BcrD type" evidence="2">
    <location>
        <begin position="38"/>
        <end position="307"/>
    </location>
</feature>
<name>A0ABY6B0V8_9BURK</name>
<dbReference type="InterPro" id="IPR052519">
    <property type="entry name" value="Euk-type_GlcNAc_Kinase"/>
</dbReference>
<dbReference type="Proteomes" id="UP001064933">
    <property type="component" value="Chromosome"/>
</dbReference>
<dbReference type="InterPro" id="IPR002731">
    <property type="entry name" value="ATPase_BadF"/>
</dbReference>
<dbReference type="RefSeq" id="WP_261758516.1">
    <property type="nucleotide sequence ID" value="NZ_CP104562.2"/>
</dbReference>
<evidence type="ECO:0000259" key="2">
    <source>
        <dbReference type="Pfam" id="PF01869"/>
    </source>
</evidence>